<keyword evidence="9" id="KW-1185">Reference proteome</keyword>
<dbReference type="Proteomes" id="UP001057455">
    <property type="component" value="Unassembled WGS sequence"/>
</dbReference>
<dbReference type="OrthoDB" id="21123at2759"/>
<dbReference type="GO" id="GO:0008380">
    <property type="term" value="P:RNA splicing"/>
    <property type="evidence" value="ECO:0007669"/>
    <property type="project" value="UniProtKB-KW"/>
</dbReference>
<evidence type="ECO:0000256" key="3">
    <source>
        <dbReference type="ARBA" id="ARBA00022728"/>
    </source>
</evidence>
<dbReference type="EMBL" id="BLIY01000008">
    <property type="protein sequence ID" value="GFE53849.1"/>
    <property type="molecule type" value="Genomic_DNA"/>
</dbReference>
<keyword evidence="5" id="KW-0508">mRNA splicing</keyword>
<feature type="region of interest" description="Disordered" evidence="7">
    <location>
        <begin position="328"/>
        <end position="366"/>
    </location>
</feature>
<evidence type="ECO:0000256" key="6">
    <source>
        <dbReference type="ARBA" id="ARBA00023242"/>
    </source>
</evidence>
<evidence type="ECO:0000256" key="4">
    <source>
        <dbReference type="ARBA" id="ARBA00023054"/>
    </source>
</evidence>
<dbReference type="GO" id="GO:0005681">
    <property type="term" value="C:spliceosomal complex"/>
    <property type="evidence" value="ECO:0007669"/>
    <property type="project" value="UniProtKB-KW"/>
</dbReference>
<dbReference type="InterPro" id="IPR022209">
    <property type="entry name" value="CWC25"/>
</dbReference>
<keyword evidence="2" id="KW-0507">mRNA processing</keyword>
<organism evidence="8 9">
    <name type="scientific">Babesia ovis</name>
    <dbReference type="NCBI Taxonomy" id="5869"/>
    <lineage>
        <taxon>Eukaryota</taxon>
        <taxon>Sar</taxon>
        <taxon>Alveolata</taxon>
        <taxon>Apicomplexa</taxon>
        <taxon>Aconoidasida</taxon>
        <taxon>Piroplasmida</taxon>
        <taxon>Babesiidae</taxon>
        <taxon>Babesia</taxon>
    </lineage>
</organism>
<gene>
    <name evidence="8" type="ORF">BaOVIS_012530</name>
</gene>
<keyword evidence="3" id="KW-0747">Spliceosome</keyword>
<dbReference type="Pfam" id="PF12542">
    <property type="entry name" value="CWC25"/>
    <property type="match status" value="1"/>
</dbReference>
<evidence type="ECO:0000256" key="2">
    <source>
        <dbReference type="ARBA" id="ARBA00022664"/>
    </source>
</evidence>
<reference evidence="8" key="1">
    <citation type="submission" date="2019-12" db="EMBL/GenBank/DDBJ databases">
        <title>Genome sequence of Babesia ovis.</title>
        <authorList>
            <person name="Yamagishi J."/>
            <person name="Sevinc F."/>
            <person name="Xuan X."/>
        </authorList>
    </citation>
    <scope>NUCLEOTIDE SEQUENCE</scope>
    <source>
        <strain evidence="8">Selcuk</strain>
    </source>
</reference>
<comment type="caution">
    <text evidence="8">The sequence shown here is derived from an EMBL/GenBank/DDBJ whole genome shotgun (WGS) entry which is preliminary data.</text>
</comment>
<dbReference type="GO" id="GO:0006397">
    <property type="term" value="P:mRNA processing"/>
    <property type="evidence" value="ECO:0007669"/>
    <property type="project" value="UniProtKB-KW"/>
</dbReference>
<protein>
    <submittedName>
        <fullName evidence="8">Pre-mRNA splicing factor, putative</fullName>
    </submittedName>
</protein>
<name>A0A9W5WUG7_BABOV</name>
<evidence type="ECO:0000256" key="1">
    <source>
        <dbReference type="ARBA" id="ARBA00004123"/>
    </source>
</evidence>
<feature type="compositionally biased region" description="Basic and acidic residues" evidence="7">
    <location>
        <begin position="349"/>
        <end position="366"/>
    </location>
</feature>
<keyword evidence="6" id="KW-0539">Nucleus</keyword>
<dbReference type="AlphaFoldDB" id="A0A9W5WUG7"/>
<proteinExistence type="predicted"/>
<evidence type="ECO:0000256" key="7">
    <source>
        <dbReference type="SAM" id="MobiDB-lite"/>
    </source>
</evidence>
<evidence type="ECO:0000313" key="9">
    <source>
        <dbReference type="Proteomes" id="UP001057455"/>
    </source>
</evidence>
<evidence type="ECO:0000256" key="5">
    <source>
        <dbReference type="ARBA" id="ARBA00023187"/>
    </source>
</evidence>
<comment type="subcellular location">
    <subcellularLocation>
        <location evidence="1">Nucleus</location>
    </subcellularLocation>
</comment>
<feature type="compositionally biased region" description="Basic and acidic residues" evidence="7">
    <location>
        <begin position="275"/>
        <end position="294"/>
    </location>
</feature>
<evidence type="ECO:0000313" key="8">
    <source>
        <dbReference type="EMBL" id="GFE53849.1"/>
    </source>
</evidence>
<sequence length="420" mass="46384">MAEGAEDSLIRDNNRQWTLCNRVEAEGLEWLYADPTASKNSANQLEEYLLGKSIEGARGELGREPIDQTAAGSLLADNAGGNAVDQALSKFREDPLFVIKKVELHQKQVMKKYESLARGSRTGGSGMNNDEGVRSRRGTSSMQNDIEVVIDTDHGVGEDTTGDILLEGVYLVVTVGVVVLEDTTGDILLDGVYLGGVHAIEIQGTERVAADTPGTIVAAIGDIPQQRVLPVKIATAVIVAAVCHGEVELGLETIRGYAVDHPVGVKIVQVDLDYNHTKKNDSEPRPQEDSEKKKMGPQVPRRCDPLKYAFGVTEDIMPPQAIQERAELRRQEQEARKRLKQDLYAASDPNDRLEEMQSHGASHLKERLQQMEAHERSLLSEQQEQNTTGDYIATVKQHAFESAKMSERIRQRATRELLED</sequence>
<feature type="region of interest" description="Disordered" evidence="7">
    <location>
        <begin position="275"/>
        <end position="302"/>
    </location>
</feature>
<feature type="region of interest" description="Disordered" evidence="7">
    <location>
        <begin position="118"/>
        <end position="140"/>
    </location>
</feature>
<accession>A0A9W5WUG7</accession>
<keyword evidence="4" id="KW-0175">Coiled coil</keyword>